<name>A0A165ZNQ4_9EURY</name>
<dbReference type="Pfam" id="PF01850">
    <property type="entry name" value="PIN"/>
    <property type="match status" value="1"/>
</dbReference>
<dbReference type="InterPro" id="IPR002716">
    <property type="entry name" value="PIN_dom"/>
</dbReference>
<dbReference type="AlphaFoldDB" id="A0A165ZNQ4"/>
<reference evidence="2 3" key="1">
    <citation type="submission" date="2016-04" db="EMBL/GenBank/DDBJ databases">
        <title>Genome sequence of Methanobrevibacter curvatus DSM 11111.</title>
        <authorList>
            <person name="Poehlein A."/>
            <person name="Seedorf H."/>
            <person name="Daniel R."/>
        </authorList>
    </citation>
    <scope>NUCLEOTIDE SEQUENCE [LARGE SCALE GENOMIC DNA]</scope>
    <source>
        <strain evidence="2 3">DSM 11111</strain>
    </source>
</reference>
<evidence type="ECO:0000313" key="3">
    <source>
        <dbReference type="Proteomes" id="UP000077245"/>
    </source>
</evidence>
<dbReference type="InterPro" id="IPR029060">
    <property type="entry name" value="PIN-like_dom_sf"/>
</dbReference>
<feature type="domain" description="PIN" evidence="1">
    <location>
        <begin position="2"/>
        <end position="123"/>
    </location>
</feature>
<dbReference type="RefSeq" id="WP_067092406.1">
    <property type="nucleotide sequence ID" value="NZ_LWMV01000200.1"/>
</dbReference>
<dbReference type="PATRIC" id="fig|49547.3.peg.1732"/>
<sequence length="129" mass="14933">MIFVDSSFFTAFVVTNDQWHKNSLKLAKKIVNEEKIVSNLIISESITNVASLLGGKKAKQLYYNIKDNYFIFEENRNIYDRTIYTLLHYDGTLSYADCLSLEIMKELQINKIASFDSDFDKVKGIKRVS</sequence>
<accession>A0A165ZNQ4</accession>
<keyword evidence="3" id="KW-1185">Reference proteome</keyword>
<dbReference type="Proteomes" id="UP000077245">
    <property type="component" value="Unassembled WGS sequence"/>
</dbReference>
<dbReference type="PANTHER" id="PTHR42188">
    <property type="entry name" value="23S RRNA-SPECIFIC ENDONUCLEASE VAPC20"/>
    <property type="match status" value="1"/>
</dbReference>
<gene>
    <name evidence="2" type="ORF">MBCUR_16240</name>
</gene>
<dbReference type="OrthoDB" id="41298at2157"/>
<dbReference type="GO" id="GO:0004521">
    <property type="term" value="F:RNA endonuclease activity"/>
    <property type="evidence" value="ECO:0007669"/>
    <property type="project" value="InterPro"/>
</dbReference>
<dbReference type="Gene3D" id="3.40.50.1010">
    <property type="entry name" value="5'-nuclease"/>
    <property type="match status" value="1"/>
</dbReference>
<dbReference type="SUPFAM" id="SSF88723">
    <property type="entry name" value="PIN domain-like"/>
    <property type="match status" value="1"/>
</dbReference>
<comment type="caution">
    <text evidence="2">The sequence shown here is derived from an EMBL/GenBank/DDBJ whole genome shotgun (WGS) entry which is preliminary data.</text>
</comment>
<organism evidence="2 3">
    <name type="scientific">Methanobrevibacter curvatus</name>
    <dbReference type="NCBI Taxonomy" id="49547"/>
    <lineage>
        <taxon>Archaea</taxon>
        <taxon>Methanobacteriati</taxon>
        <taxon>Methanobacteriota</taxon>
        <taxon>Methanomada group</taxon>
        <taxon>Methanobacteria</taxon>
        <taxon>Methanobacteriales</taxon>
        <taxon>Methanobacteriaceae</taxon>
        <taxon>Methanobrevibacter</taxon>
    </lineage>
</organism>
<dbReference type="EMBL" id="LWMV01000200">
    <property type="protein sequence ID" value="KZX10959.1"/>
    <property type="molecule type" value="Genomic_DNA"/>
</dbReference>
<protein>
    <submittedName>
        <fullName evidence="2">PIN domain protein</fullName>
    </submittedName>
</protein>
<dbReference type="GO" id="GO:0016075">
    <property type="term" value="P:rRNA catabolic process"/>
    <property type="evidence" value="ECO:0007669"/>
    <property type="project" value="TreeGrafter"/>
</dbReference>
<dbReference type="InterPro" id="IPR039018">
    <property type="entry name" value="VapC20-like"/>
</dbReference>
<evidence type="ECO:0000259" key="1">
    <source>
        <dbReference type="Pfam" id="PF01850"/>
    </source>
</evidence>
<dbReference type="PANTHER" id="PTHR42188:SF1">
    <property type="entry name" value="23S RRNA-SPECIFIC ENDONUCLEASE VAPC20"/>
    <property type="match status" value="1"/>
</dbReference>
<proteinExistence type="predicted"/>
<evidence type="ECO:0000313" key="2">
    <source>
        <dbReference type="EMBL" id="KZX10959.1"/>
    </source>
</evidence>